<dbReference type="GO" id="GO:0005794">
    <property type="term" value="C:Golgi apparatus"/>
    <property type="evidence" value="ECO:0007669"/>
    <property type="project" value="TreeGrafter"/>
</dbReference>
<comment type="caution">
    <text evidence="11">Lacks conserved residue(s) required for the propagation of feature annotation.</text>
</comment>
<keyword evidence="5 11" id="KW-0472">Membrane</keyword>
<keyword evidence="2 11" id="KW-0808">Transferase</keyword>
<dbReference type="InterPro" id="IPR039859">
    <property type="entry name" value="PFA4/ZDH16/20/ERF2-like"/>
</dbReference>
<evidence type="ECO:0000256" key="4">
    <source>
        <dbReference type="ARBA" id="ARBA00022989"/>
    </source>
</evidence>
<keyword evidence="7" id="KW-0449">Lipoprotein</keyword>
<dbReference type="OrthoDB" id="9909019at2759"/>
<dbReference type="Pfam" id="PF01529">
    <property type="entry name" value="DHHC"/>
    <property type="match status" value="1"/>
</dbReference>
<evidence type="ECO:0000256" key="7">
    <source>
        <dbReference type="ARBA" id="ARBA00023288"/>
    </source>
</evidence>
<dbReference type="PROSITE" id="PS50216">
    <property type="entry name" value="DHHC"/>
    <property type="match status" value="1"/>
</dbReference>
<dbReference type="InterPro" id="IPR001594">
    <property type="entry name" value="Palmitoyltrfase_DHHC"/>
</dbReference>
<evidence type="ECO:0000256" key="6">
    <source>
        <dbReference type="ARBA" id="ARBA00023139"/>
    </source>
</evidence>
<dbReference type="EC" id="2.3.1.225" evidence="11"/>
<evidence type="ECO:0000256" key="11">
    <source>
        <dbReference type="RuleBase" id="RU079119"/>
    </source>
</evidence>
<evidence type="ECO:0000256" key="3">
    <source>
        <dbReference type="ARBA" id="ARBA00022692"/>
    </source>
</evidence>
<dbReference type="GO" id="GO:0019706">
    <property type="term" value="F:protein-cysteine S-palmitoyltransferase activity"/>
    <property type="evidence" value="ECO:0007669"/>
    <property type="project" value="UniProtKB-EC"/>
</dbReference>
<keyword evidence="14" id="KW-1185">Reference proteome</keyword>
<evidence type="ECO:0000259" key="12">
    <source>
        <dbReference type="Pfam" id="PF01529"/>
    </source>
</evidence>
<evidence type="ECO:0000313" key="13">
    <source>
        <dbReference type="EMBL" id="RKO93113.1"/>
    </source>
</evidence>
<dbReference type="GO" id="GO:0006612">
    <property type="term" value="P:protein targeting to membrane"/>
    <property type="evidence" value="ECO:0007669"/>
    <property type="project" value="TreeGrafter"/>
</dbReference>
<dbReference type="PANTHER" id="PTHR22883:SF43">
    <property type="entry name" value="PALMITOYLTRANSFERASE APP"/>
    <property type="match status" value="1"/>
</dbReference>
<feature type="domain" description="Palmitoyltransferase DHHC" evidence="12">
    <location>
        <begin position="1"/>
        <end position="79"/>
    </location>
</feature>
<keyword evidence="6" id="KW-0564">Palmitate</keyword>
<comment type="domain">
    <text evidence="11">The DHHC domain is required for palmitoyltransferase activity.</text>
</comment>
<evidence type="ECO:0000313" key="14">
    <source>
        <dbReference type="Proteomes" id="UP000269721"/>
    </source>
</evidence>
<evidence type="ECO:0000256" key="2">
    <source>
        <dbReference type="ARBA" id="ARBA00022679"/>
    </source>
</evidence>
<comment type="catalytic activity">
    <reaction evidence="10 11">
        <text>L-cysteinyl-[protein] + hexadecanoyl-CoA = S-hexadecanoyl-L-cysteinyl-[protein] + CoA</text>
        <dbReference type="Rhea" id="RHEA:36683"/>
        <dbReference type="Rhea" id="RHEA-COMP:10131"/>
        <dbReference type="Rhea" id="RHEA-COMP:11032"/>
        <dbReference type="ChEBI" id="CHEBI:29950"/>
        <dbReference type="ChEBI" id="CHEBI:57287"/>
        <dbReference type="ChEBI" id="CHEBI:57379"/>
        <dbReference type="ChEBI" id="CHEBI:74151"/>
        <dbReference type="EC" id="2.3.1.225"/>
    </reaction>
</comment>
<comment type="subcellular location">
    <subcellularLocation>
        <location evidence="1">Endomembrane system</location>
        <topology evidence="1">Multi-pass membrane protein</topology>
    </subcellularLocation>
</comment>
<evidence type="ECO:0000256" key="8">
    <source>
        <dbReference type="ARBA" id="ARBA00023315"/>
    </source>
</evidence>
<dbReference type="PANTHER" id="PTHR22883">
    <property type="entry name" value="ZINC FINGER DHHC DOMAIN CONTAINING PROTEIN"/>
    <property type="match status" value="1"/>
</dbReference>
<evidence type="ECO:0000256" key="10">
    <source>
        <dbReference type="ARBA" id="ARBA00048048"/>
    </source>
</evidence>
<name>A0A4P9WM69_9FUNG</name>
<proteinExistence type="inferred from homology"/>
<feature type="non-terminal residue" evidence="13">
    <location>
        <position position="87"/>
    </location>
</feature>
<evidence type="ECO:0000256" key="1">
    <source>
        <dbReference type="ARBA" id="ARBA00004127"/>
    </source>
</evidence>
<keyword evidence="8 11" id="KW-0012">Acyltransferase</keyword>
<evidence type="ECO:0000256" key="5">
    <source>
        <dbReference type="ARBA" id="ARBA00023136"/>
    </source>
</evidence>
<feature type="transmembrane region" description="Helical" evidence="11">
    <location>
        <begin position="45"/>
        <end position="70"/>
    </location>
</feature>
<comment type="similarity">
    <text evidence="9">Belongs to the DHHC palmitoyltransferase family. ERF2/ZDHHC9 subfamily.</text>
</comment>
<keyword evidence="3 11" id="KW-0812">Transmembrane</keyword>
<organism evidence="13 14">
    <name type="scientific">Blyttiomyces helicus</name>
    <dbReference type="NCBI Taxonomy" id="388810"/>
    <lineage>
        <taxon>Eukaryota</taxon>
        <taxon>Fungi</taxon>
        <taxon>Fungi incertae sedis</taxon>
        <taxon>Chytridiomycota</taxon>
        <taxon>Chytridiomycota incertae sedis</taxon>
        <taxon>Chytridiomycetes</taxon>
        <taxon>Chytridiomycetes incertae sedis</taxon>
        <taxon>Blyttiomyces</taxon>
    </lineage>
</organism>
<sequence length="87" mass="9930">KHCDTCRVWRPPRTSHCSQCDRCVFGHDHHCPWMGNCVGRRNYRYFFAFLAATAVLSTFVLSVSIAHVVALSHADNAGFWDEIGRHP</sequence>
<dbReference type="AlphaFoldDB" id="A0A4P9WM69"/>
<gene>
    <name evidence="13" type="ORF">BDK51DRAFT_6429</name>
</gene>
<protein>
    <recommendedName>
        <fullName evidence="11">Palmitoyltransferase</fullName>
        <ecNumber evidence="11">2.3.1.225</ecNumber>
    </recommendedName>
</protein>
<evidence type="ECO:0000256" key="9">
    <source>
        <dbReference type="ARBA" id="ARBA00023463"/>
    </source>
</evidence>
<accession>A0A4P9WM69</accession>
<reference evidence="14" key="1">
    <citation type="journal article" date="2018" name="Nat. Microbiol.">
        <title>Leveraging single-cell genomics to expand the fungal tree of life.</title>
        <authorList>
            <person name="Ahrendt S.R."/>
            <person name="Quandt C.A."/>
            <person name="Ciobanu D."/>
            <person name="Clum A."/>
            <person name="Salamov A."/>
            <person name="Andreopoulos B."/>
            <person name="Cheng J.F."/>
            <person name="Woyke T."/>
            <person name="Pelin A."/>
            <person name="Henrissat B."/>
            <person name="Reynolds N.K."/>
            <person name="Benny G.L."/>
            <person name="Smith M.E."/>
            <person name="James T.Y."/>
            <person name="Grigoriev I.V."/>
        </authorList>
    </citation>
    <scope>NUCLEOTIDE SEQUENCE [LARGE SCALE GENOMIC DNA]</scope>
</reference>
<dbReference type="EMBL" id="KZ994368">
    <property type="protein sequence ID" value="RKO93113.1"/>
    <property type="molecule type" value="Genomic_DNA"/>
</dbReference>
<dbReference type="Proteomes" id="UP000269721">
    <property type="component" value="Unassembled WGS sequence"/>
</dbReference>
<keyword evidence="4 11" id="KW-1133">Transmembrane helix</keyword>
<feature type="non-terminal residue" evidence="13">
    <location>
        <position position="1"/>
    </location>
</feature>
<dbReference type="GO" id="GO:0005783">
    <property type="term" value="C:endoplasmic reticulum"/>
    <property type="evidence" value="ECO:0007669"/>
    <property type="project" value="TreeGrafter"/>
</dbReference>